<reference evidence="2 3" key="1">
    <citation type="submission" date="2023-01" db="EMBL/GenBank/DDBJ databases">
        <title>Analysis of 21 Apiospora genomes using comparative genomics revels a genus with tremendous synthesis potential of carbohydrate active enzymes and secondary metabolites.</title>
        <authorList>
            <person name="Sorensen T."/>
        </authorList>
    </citation>
    <scope>NUCLEOTIDE SEQUENCE [LARGE SCALE GENOMIC DNA]</scope>
    <source>
        <strain evidence="2 3">CBS 83171</strain>
    </source>
</reference>
<feature type="region of interest" description="Disordered" evidence="1">
    <location>
        <begin position="236"/>
        <end position="269"/>
    </location>
</feature>
<gene>
    <name evidence="2" type="ORF">PG996_011939</name>
</gene>
<comment type="caution">
    <text evidence="2">The sequence shown here is derived from an EMBL/GenBank/DDBJ whole genome shotgun (WGS) entry which is preliminary data.</text>
</comment>
<sequence length="602" mass="69252">MVDQGWVAVESGSAYTAAAALAISSPEEPIANRIVRIGHDRSDLLAFYKFPTSDARHERLTKFYDDELEALREQPFKSYDQDAKVDYLLLQNCLTRSRRSLDLDKARDDEFAPFVQPFASPIRDWVRARMEVRAIDPQEVAGGFDAIVKEVRRCRQMLVDEGDDKRKNQKKEKKYSQASGLRAARTIEEIRDQLREMYEFYRGYDPLFDWWVREPYGRLDAALAALPDFVREKVAGIKPSKPKRPDDGDDDDDDDDGGGGEGKDDIVGEPIGREGLLAELEAEMIPYSPEELIRIAEKEYAWCETEMIKASREMGFGDAWRDALEKVKGLVEPPGRNPYSSRTDYVEKHRLVTVPPLAKEAIRMYMLSPSAQKVSPFFLGGDYLQVSYPTADMGHADKLMSMRGNNRHFAKATAFHEMIPGHHLQLFVADRVRPYRRLFDTPFYIEGWALYWEMVFWHRRDFFSCAEDRVGSLFWRMHRCARIVFSLKFHLGLMTARECVELLVDWVGHERATAEGEVRRSFNGDYGPLYQAGYLLGALQLWKLREETLGQGLCGGLGDGERAFHDRILRANMMPIELLRALLLGQELGRDFKSTWRFYDGV</sequence>
<name>A0ABR1U3V5_9PEZI</name>
<dbReference type="InterPro" id="IPR010281">
    <property type="entry name" value="DUF885"/>
</dbReference>
<protein>
    <submittedName>
        <fullName evidence="2">X-Pro dipeptidyl-peptidase</fullName>
    </submittedName>
</protein>
<proteinExistence type="predicted"/>
<evidence type="ECO:0000313" key="3">
    <source>
        <dbReference type="Proteomes" id="UP001446871"/>
    </source>
</evidence>
<dbReference type="PANTHER" id="PTHR33361">
    <property type="entry name" value="GLR0591 PROTEIN"/>
    <property type="match status" value="1"/>
</dbReference>
<dbReference type="Pfam" id="PF05960">
    <property type="entry name" value="DUF885"/>
    <property type="match status" value="1"/>
</dbReference>
<dbReference type="PANTHER" id="PTHR33361:SF2">
    <property type="entry name" value="DUF885 DOMAIN-CONTAINING PROTEIN"/>
    <property type="match status" value="1"/>
</dbReference>
<accession>A0ABR1U3V5</accession>
<organism evidence="2 3">
    <name type="scientific">Apiospora saccharicola</name>
    <dbReference type="NCBI Taxonomy" id="335842"/>
    <lineage>
        <taxon>Eukaryota</taxon>
        <taxon>Fungi</taxon>
        <taxon>Dikarya</taxon>
        <taxon>Ascomycota</taxon>
        <taxon>Pezizomycotina</taxon>
        <taxon>Sordariomycetes</taxon>
        <taxon>Xylariomycetidae</taxon>
        <taxon>Amphisphaeriales</taxon>
        <taxon>Apiosporaceae</taxon>
        <taxon>Apiospora</taxon>
    </lineage>
</organism>
<keyword evidence="3" id="KW-1185">Reference proteome</keyword>
<dbReference type="EMBL" id="JAQQWM010000008">
    <property type="protein sequence ID" value="KAK8052638.1"/>
    <property type="molecule type" value="Genomic_DNA"/>
</dbReference>
<evidence type="ECO:0000313" key="2">
    <source>
        <dbReference type="EMBL" id="KAK8052638.1"/>
    </source>
</evidence>
<feature type="compositionally biased region" description="Acidic residues" evidence="1">
    <location>
        <begin position="247"/>
        <end position="258"/>
    </location>
</feature>
<dbReference type="Proteomes" id="UP001446871">
    <property type="component" value="Unassembled WGS sequence"/>
</dbReference>
<evidence type="ECO:0000256" key="1">
    <source>
        <dbReference type="SAM" id="MobiDB-lite"/>
    </source>
</evidence>